<dbReference type="Proteomes" id="UP001153269">
    <property type="component" value="Unassembled WGS sequence"/>
</dbReference>
<keyword evidence="3" id="KW-1185">Reference proteome</keyword>
<organism evidence="2 3">
    <name type="scientific">Pleuronectes platessa</name>
    <name type="common">European plaice</name>
    <dbReference type="NCBI Taxonomy" id="8262"/>
    <lineage>
        <taxon>Eukaryota</taxon>
        <taxon>Metazoa</taxon>
        <taxon>Chordata</taxon>
        <taxon>Craniata</taxon>
        <taxon>Vertebrata</taxon>
        <taxon>Euteleostomi</taxon>
        <taxon>Actinopterygii</taxon>
        <taxon>Neopterygii</taxon>
        <taxon>Teleostei</taxon>
        <taxon>Neoteleostei</taxon>
        <taxon>Acanthomorphata</taxon>
        <taxon>Carangaria</taxon>
        <taxon>Pleuronectiformes</taxon>
        <taxon>Pleuronectoidei</taxon>
        <taxon>Pleuronectidae</taxon>
        <taxon>Pleuronectes</taxon>
    </lineage>
</organism>
<protein>
    <submittedName>
        <fullName evidence="2">Uncharacterized protein</fullName>
    </submittedName>
</protein>
<dbReference type="AlphaFoldDB" id="A0A9N7YC86"/>
<sequence length="128" mass="14598">MSGPRRQRRPQSAGAERQQEAQSRLRLSNMEVLSFMSSAALSKHDRTRSLGLQEPIRSQRPPAALTYTLPRKRLCLLANIGLIPPRSAGSWSRQTSARRVFTSSDEQMKTWRARQRRAASGERRPDRV</sequence>
<evidence type="ECO:0000313" key="2">
    <source>
        <dbReference type="EMBL" id="CAB1426165.1"/>
    </source>
</evidence>
<feature type="region of interest" description="Disordered" evidence="1">
    <location>
        <begin position="1"/>
        <end position="26"/>
    </location>
</feature>
<comment type="caution">
    <text evidence="2">The sequence shown here is derived from an EMBL/GenBank/DDBJ whole genome shotgun (WGS) entry which is preliminary data.</text>
</comment>
<gene>
    <name evidence="2" type="ORF">PLEPLA_LOCUS14100</name>
</gene>
<evidence type="ECO:0000313" key="3">
    <source>
        <dbReference type="Proteomes" id="UP001153269"/>
    </source>
</evidence>
<evidence type="ECO:0000256" key="1">
    <source>
        <dbReference type="SAM" id="MobiDB-lite"/>
    </source>
</evidence>
<feature type="compositionally biased region" description="Basic and acidic residues" evidence="1">
    <location>
        <begin position="119"/>
        <end position="128"/>
    </location>
</feature>
<name>A0A9N7YC86_PLEPL</name>
<dbReference type="EMBL" id="CADEAL010000864">
    <property type="protein sequence ID" value="CAB1426165.1"/>
    <property type="molecule type" value="Genomic_DNA"/>
</dbReference>
<proteinExistence type="predicted"/>
<reference evidence="2" key="1">
    <citation type="submission" date="2020-03" db="EMBL/GenBank/DDBJ databases">
        <authorList>
            <person name="Weist P."/>
        </authorList>
    </citation>
    <scope>NUCLEOTIDE SEQUENCE</scope>
</reference>
<feature type="compositionally biased region" description="Polar residues" evidence="1">
    <location>
        <begin position="89"/>
        <end position="105"/>
    </location>
</feature>
<accession>A0A9N7YC86</accession>
<feature type="region of interest" description="Disordered" evidence="1">
    <location>
        <begin position="87"/>
        <end position="128"/>
    </location>
</feature>